<feature type="region of interest" description="Disordered" evidence="1">
    <location>
        <begin position="105"/>
        <end position="136"/>
    </location>
</feature>
<accession>A0A914IA50</accession>
<evidence type="ECO:0000313" key="3">
    <source>
        <dbReference type="WBParaSite" id="Gr19_v10_g8305.t1"/>
    </source>
</evidence>
<feature type="compositionally biased region" description="Basic and acidic residues" evidence="1">
    <location>
        <begin position="106"/>
        <end position="115"/>
    </location>
</feature>
<evidence type="ECO:0000313" key="2">
    <source>
        <dbReference type="Proteomes" id="UP000887572"/>
    </source>
</evidence>
<name>A0A914IA50_GLORO</name>
<dbReference type="Proteomes" id="UP000887572">
    <property type="component" value="Unplaced"/>
</dbReference>
<organism evidence="2 3">
    <name type="scientific">Globodera rostochiensis</name>
    <name type="common">Golden nematode worm</name>
    <name type="synonym">Heterodera rostochiensis</name>
    <dbReference type="NCBI Taxonomy" id="31243"/>
    <lineage>
        <taxon>Eukaryota</taxon>
        <taxon>Metazoa</taxon>
        <taxon>Ecdysozoa</taxon>
        <taxon>Nematoda</taxon>
        <taxon>Chromadorea</taxon>
        <taxon>Rhabditida</taxon>
        <taxon>Tylenchina</taxon>
        <taxon>Tylenchomorpha</taxon>
        <taxon>Tylenchoidea</taxon>
        <taxon>Heteroderidae</taxon>
        <taxon>Heteroderinae</taxon>
        <taxon>Globodera</taxon>
    </lineage>
</organism>
<proteinExistence type="predicted"/>
<dbReference type="AlphaFoldDB" id="A0A914IA50"/>
<dbReference type="WBParaSite" id="Gr19_v10_g8305.t1">
    <property type="protein sequence ID" value="Gr19_v10_g8305.t1"/>
    <property type="gene ID" value="Gr19_v10_g8305"/>
</dbReference>
<feature type="compositionally biased region" description="Basic residues" evidence="1">
    <location>
        <begin position="127"/>
        <end position="136"/>
    </location>
</feature>
<evidence type="ECO:0000256" key="1">
    <source>
        <dbReference type="SAM" id="MobiDB-lite"/>
    </source>
</evidence>
<reference evidence="3" key="1">
    <citation type="submission" date="2022-11" db="UniProtKB">
        <authorList>
            <consortium name="WormBaseParasite"/>
        </authorList>
    </citation>
    <scope>IDENTIFICATION</scope>
</reference>
<protein>
    <submittedName>
        <fullName evidence="3">Uncharacterized protein</fullName>
    </submittedName>
</protein>
<feature type="region of interest" description="Disordered" evidence="1">
    <location>
        <begin position="1"/>
        <end position="30"/>
    </location>
</feature>
<keyword evidence="2" id="KW-1185">Reference proteome</keyword>
<sequence length="136" mass="14758">MERSVGLAAGVTKRGLRPNVSEDDEDDVQCSSPSQEAVINSAIHSLTHPTTSCCFSVEPNPPNPPGVASVDVVVHPSSVVHRRCVVPASPPVPFFHCHWASQSNGKEIREDDTTHKQHNTTNDGLHQPKKRNQKIG</sequence>